<dbReference type="Pfam" id="PF12072">
    <property type="entry name" value="RNase_Y_N"/>
    <property type="match status" value="1"/>
</dbReference>
<dbReference type="SUPFAM" id="SSF109604">
    <property type="entry name" value="HD-domain/PDEase-like"/>
    <property type="match status" value="1"/>
</dbReference>
<dbReference type="InterPro" id="IPR006674">
    <property type="entry name" value="HD_domain"/>
</dbReference>
<feature type="domain" description="HD" evidence="8">
    <location>
        <begin position="325"/>
        <end position="417"/>
    </location>
</feature>
<keyword evidence="7" id="KW-0175">Coiled coil</keyword>
<dbReference type="Pfam" id="PF00013">
    <property type="entry name" value="KH_1"/>
    <property type="match status" value="1"/>
</dbReference>
<dbReference type="CDD" id="cd22431">
    <property type="entry name" value="KH-I_RNaseY"/>
    <property type="match status" value="1"/>
</dbReference>
<evidence type="ECO:0000256" key="2">
    <source>
        <dbReference type="ARBA" id="ARBA00022759"/>
    </source>
</evidence>
<dbReference type="PANTHER" id="PTHR12826">
    <property type="entry name" value="RIBONUCLEASE Y"/>
    <property type="match status" value="1"/>
</dbReference>
<dbReference type="NCBIfam" id="TIGR03319">
    <property type="entry name" value="RNase_Y"/>
    <property type="match status" value="1"/>
</dbReference>
<dbReference type="InterPro" id="IPR006675">
    <property type="entry name" value="HDIG_dom"/>
</dbReference>
<name>A0A1J4U897_9BACT</name>
<evidence type="ECO:0000256" key="7">
    <source>
        <dbReference type="SAM" id="Coils"/>
    </source>
</evidence>
<evidence type="ECO:0000313" key="9">
    <source>
        <dbReference type="EMBL" id="OIO20112.1"/>
    </source>
</evidence>
<dbReference type="InterPro" id="IPR017705">
    <property type="entry name" value="Ribonuclease_Y"/>
</dbReference>
<dbReference type="PROSITE" id="PS51831">
    <property type="entry name" value="HD"/>
    <property type="match status" value="1"/>
</dbReference>
<dbReference type="InterPro" id="IPR004088">
    <property type="entry name" value="KH_dom_type_1"/>
</dbReference>
<feature type="coiled-coil region" evidence="7">
    <location>
        <begin position="26"/>
        <end position="53"/>
    </location>
</feature>
<gene>
    <name evidence="5" type="primary">rny</name>
    <name evidence="9" type="ORF">AUJ23_00955</name>
</gene>
<evidence type="ECO:0000256" key="4">
    <source>
        <dbReference type="ARBA" id="ARBA00022884"/>
    </source>
</evidence>
<dbReference type="NCBIfam" id="TIGR00277">
    <property type="entry name" value="HDIG"/>
    <property type="match status" value="1"/>
</dbReference>
<keyword evidence="2 5" id="KW-0255">Endonuclease</keyword>
<dbReference type="GO" id="GO:0006402">
    <property type="term" value="P:mRNA catabolic process"/>
    <property type="evidence" value="ECO:0007669"/>
    <property type="project" value="UniProtKB-UniRule"/>
</dbReference>
<dbReference type="HAMAP" id="MF_00335">
    <property type="entry name" value="RNase_Y"/>
    <property type="match status" value="1"/>
</dbReference>
<keyword evidence="3 5" id="KW-0378">Hydrolase</keyword>
<protein>
    <recommendedName>
        <fullName evidence="5 6">Ribonuclease Y</fullName>
        <shortName evidence="5">RNase Y</shortName>
        <ecNumber evidence="5 6">3.1.-.-</ecNumber>
    </recommendedName>
</protein>
<keyword evidence="4 5" id="KW-0694">RNA-binding</keyword>
<comment type="function">
    <text evidence="5">Endoribonuclease that initiates mRNA decay.</text>
</comment>
<evidence type="ECO:0000256" key="1">
    <source>
        <dbReference type="ARBA" id="ARBA00022722"/>
    </source>
</evidence>
<dbReference type="GO" id="GO:0016787">
    <property type="term" value="F:hydrolase activity"/>
    <property type="evidence" value="ECO:0007669"/>
    <property type="project" value="UniProtKB-KW"/>
</dbReference>
<dbReference type="InterPro" id="IPR003607">
    <property type="entry name" value="HD/PDEase_dom"/>
</dbReference>
<dbReference type="GO" id="GO:0005886">
    <property type="term" value="C:plasma membrane"/>
    <property type="evidence" value="ECO:0007669"/>
    <property type="project" value="UniProtKB-UniRule"/>
</dbReference>
<dbReference type="GO" id="GO:0003723">
    <property type="term" value="F:RNA binding"/>
    <property type="evidence" value="ECO:0007669"/>
    <property type="project" value="UniProtKB-UniRule"/>
</dbReference>
<reference evidence="9 10" key="1">
    <citation type="journal article" date="2016" name="Environ. Microbiol.">
        <title>Genomic resolution of a cold subsurface aquifer community provides metabolic insights for novel microbes adapted to high CO concentrations.</title>
        <authorList>
            <person name="Probst A.J."/>
            <person name="Castelle C.J."/>
            <person name="Singh A."/>
            <person name="Brown C.T."/>
            <person name="Anantharaman K."/>
            <person name="Sharon I."/>
            <person name="Hug L.A."/>
            <person name="Burstein D."/>
            <person name="Emerson J.B."/>
            <person name="Thomas B.C."/>
            <person name="Banfield J.F."/>
        </authorList>
    </citation>
    <scope>NUCLEOTIDE SEQUENCE [LARGE SCALE GENOMIC DNA]</scope>
    <source>
        <strain evidence="9">CG1_02_32_51</strain>
    </source>
</reference>
<dbReference type="Gene3D" id="3.30.1370.10">
    <property type="entry name" value="K Homology domain, type 1"/>
    <property type="match status" value="1"/>
</dbReference>
<dbReference type="InterPro" id="IPR022711">
    <property type="entry name" value="RNase_Y_N"/>
</dbReference>
<dbReference type="Pfam" id="PF01966">
    <property type="entry name" value="HD"/>
    <property type="match status" value="1"/>
</dbReference>
<dbReference type="CDD" id="cd00077">
    <property type="entry name" value="HDc"/>
    <property type="match status" value="1"/>
</dbReference>
<keyword evidence="1 5" id="KW-0540">Nuclease</keyword>
<dbReference type="EMBL" id="MNVC01000012">
    <property type="protein sequence ID" value="OIO20112.1"/>
    <property type="molecule type" value="Genomic_DNA"/>
</dbReference>
<feature type="coiled-coil region" evidence="7">
    <location>
        <begin position="98"/>
        <end position="135"/>
    </location>
</feature>
<organism evidence="9 10">
    <name type="scientific">Candidatus Magasanikbacteria bacterium CG1_02_32_51</name>
    <dbReference type="NCBI Taxonomy" id="1805238"/>
    <lineage>
        <taxon>Bacteria</taxon>
        <taxon>Candidatus Magasanikiibacteriota</taxon>
    </lineage>
</organism>
<dbReference type="SMART" id="SM00322">
    <property type="entry name" value="KH"/>
    <property type="match status" value="1"/>
</dbReference>
<dbReference type="EC" id="3.1.-.-" evidence="5 6"/>
<dbReference type="GO" id="GO:0004521">
    <property type="term" value="F:RNA endonuclease activity"/>
    <property type="evidence" value="ECO:0007669"/>
    <property type="project" value="UniProtKB-UniRule"/>
</dbReference>
<dbReference type="PANTHER" id="PTHR12826:SF15">
    <property type="entry name" value="RIBONUCLEASE Y"/>
    <property type="match status" value="1"/>
</dbReference>
<dbReference type="Gene3D" id="1.10.3210.10">
    <property type="entry name" value="Hypothetical protein af1432"/>
    <property type="match status" value="1"/>
</dbReference>
<dbReference type="Proteomes" id="UP000181941">
    <property type="component" value="Unassembled WGS sequence"/>
</dbReference>
<evidence type="ECO:0000259" key="8">
    <source>
        <dbReference type="PROSITE" id="PS51831"/>
    </source>
</evidence>
<evidence type="ECO:0000313" key="10">
    <source>
        <dbReference type="Proteomes" id="UP000181941"/>
    </source>
</evidence>
<evidence type="ECO:0000256" key="6">
    <source>
        <dbReference type="NCBIfam" id="TIGR03319"/>
    </source>
</evidence>
<dbReference type="STRING" id="1805238.AUJ23_00955"/>
<sequence length="508" mass="57364">MSEIILIVGILAGVGIGVALGYTIRKQTAQAKANSIEAKAEKMMIEAKQKEQEVLLQAKEKAIKIIDEAKKDENNRRGEITQTQRRLEQRENMFDKKLMEFEDKKTHLQEKIEEVQKIKEKIDGIKNQTQEKLEKVAKLSIDEAKEILFKKIETEASEELYSRVLKVEHDKSETYENKAREIIIDSIQRCASDHSSETTSTAVVIPSDEMKGRIIGKDGRNIKTIEKMTGCELVIDDTPGVILISGFSPIRRRVCQIALEKLIKDGRIQPARIEEFILEAKKELSLDIKKAGEEVLYKLGITGIDPKLVSIVGRLKYRTSYGQNIINHSTEVAQLSALIAEELGVDPVMARKAGFFHDIGKSVDQETQGGHPEIGETILKKFGLHEEIQLAAGHHHDDKPERIITQIVKAADAISGSRIGARRDSYEQYVLRLEELEKTASSFNGVEKVYAIQAGREIRVFVKSEEVDDYAAFNLAKDIAHKIENEHQYPGEIKINVIRESRVVEYAR</sequence>
<proteinExistence type="inferred from homology"/>
<dbReference type="InterPro" id="IPR004087">
    <property type="entry name" value="KH_dom"/>
</dbReference>
<evidence type="ECO:0000256" key="5">
    <source>
        <dbReference type="HAMAP-Rule" id="MF_00335"/>
    </source>
</evidence>
<comment type="caution">
    <text evidence="9">The sequence shown here is derived from an EMBL/GenBank/DDBJ whole genome shotgun (WGS) entry which is preliminary data.</text>
</comment>
<evidence type="ECO:0000256" key="3">
    <source>
        <dbReference type="ARBA" id="ARBA00022801"/>
    </source>
</evidence>
<dbReference type="AlphaFoldDB" id="A0A1J4U897"/>
<accession>A0A1J4U897</accession>
<dbReference type="SUPFAM" id="SSF54791">
    <property type="entry name" value="Eukaryotic type KH-domain (KH-domain type I)"/>
    <property type="match status" value="1"/>
</dbReference>
<dbReference type="SMART" id="SM00471">
    <property type="entry name" value="HDc"/>
    <property type="match status" value="1"/>
</dbReference>
<dbReference type="PROSITE" id="PS50084">
    <property type="entry name" value="KH_TYPE_1"/>
    <property type="match status" value="1"/>
</dbReference>
<comment type="similarity">
    <text evidence="5">Belongs to the RNase Y family.</text>
</comment>
<dbReference type="InterPro" id="IPR036612">
    <property type="entry name" value="KH_dom_type_1_sf"/>
</dbReference>